<proteinExistence type="predicted"/>
<gene>
    <name evidence="1" type="ORF">ERS008198_01259</name>
</gene>
<reference evidence="1 2" key="1">
    <citation type="submission" date="2015-03" db="EMBL/GenBank/DDBJ databases">
        <authorList>
            <consortium name="Pathogen Informatics"/>
        </authorList>
    </citation>
    <scope>NUCLEOTIDE SEQUENCE [LARGE SCALE GENOMIC DNA]</scope>
    <source>
        <strain evidence="1 2">A1104</strain>
    </source>
</reference>
<sequence>MAARVVTQHGFFVHWHLIQFSNQFFNRQVSKLRQVFQRRVSVVDIGLMVFGVVNLHRLLIEVRFQCIISVRQGWQCITHNHLHYCRAAQC</sequence>
<organism evidence="1 2">
    <name type="scientific">Salmonella enterica subsp. enterica serovar Bovismorbificans</name>
    <dbReference type="NCBI Taxonomy" id="58097"/>
    <lineage>
        <taxon>Bacteria</taxon>
        <taxon>Pseudomonadati</taxon>
        <taxon>Pseudomonadota</taxon>
        <taxon>Gammaproteobacteria</taxon>
        <taxon>Enterobacterales</taxon>
        <taxon>Enterobacteriaceae</taxon>
        <taxon>Salmonella</taxon>
    </lineage>
</organism>
<protein>
    <submittedName>
        <fullName evidence="1">Uncharacterized protein</fullName>
    </submittedName>
</protein>
<evidence type="ECO:0000313" key="2">
    <source>
        <dbReference type="Proteomes" id="UP000041314"/>
    </source>
</evidence>
<dbReference type="EMBL" id="CQPA01000006">
    <property type="protein sequence ID" value="CNT86129.1"/>
    <property type="molecule type" value="Genomic_DNA"/>
</dbReference>
<evidence type="ECO:0000313" key="1">
    <source>
        <dbReference type="EMBL" id="CNT86129.1"/>
    </source>
</evidence>
<accession>A0A655BZD0</accession>
<dbReference type="AlphaFoldDB" id="A0A655BZD0"/>
<dbReference type="Proteomes" id="UP000041314">
    <property type="component" value="Unassembled WGS sequence"/>
</dbReference>
<name>A0A655BZD0_SALET</name>